<dbReference type="Proteomes" id="UP000248798">
    <property type="component" value="Unassembled WGS sequence"/>
</dbReference>
<evidence type="ECO:0000256" key="5">
    <source>
        <dbReference type="ARBA" id="ARBA00047503"/>
    </source>
</evidence>
<dbReference type="EMBL" id="CP036313">
    <property type="protein sequence ID" value="QBH13807.1"/>
    <property type="molecule type" value="Genomic_DNA"/>
</dbReference>
<dbReference type="Proteomes" id="UP000293902">
    <property type="component" value="Chromosome"/>
</dbReference>
<evidence type="ECO:0000313" key="8">
    <source>
        <dbReference type="Proteomes" id="UP000248798"/>
    </source>
</evidence>
<dbReference type="GO" id="GO:0005829">
    <property type="term" value="C:cytosol"/>
    <property type="evidence" value="ECO:0007669"/>
    <property type="project" value="TreeGrafter"/>
</dbReference>
<evidence type="ECO:0000256" key="2">
    <source>
        <dbReference type="ARBA" id="ARBA00022679"/>
    </source>
</evidence>
<dbReference type="InterPro" id="IPR051199">
    <property type="entry name" value="LPS_LOS_Heptosyltrfase"/>
</dbReference>
<proteinExistence type="inferred from homology"/>
<protein>
    <recommendedName>
        <fullName evidence="4">lipopolysaccharide heptosyltransferase II</fullName>
        <ecNumber evidence="4">2.4.99.24</ecNumber>
    </recommendedName>
</protein>
<accession>A0A328F862</accession>
<organism evidence="7 8">
    <name type="scientific">Desulfobacter hydrogenophilus</name>
    <dbReference type="NCBI Taxonomy" id="2291"/>
    <lineage>
        <taxon>Bacteria</taxon>
        <taxon>Pseudomonadati</taxon>
        <taxon>Thermodesulfobacteriota</taxon>
        <taxon>Desulfobacteria</taxon>
        <taxon>Desulfobacterales</taxon>
        <taxon>Desulfobacteraceae</taxon>
        <taxon>Desulfobacter</taxon>
    </lineage>
</organism>
<dbReference type="SUPFAM" id="SSF53756">
    <property type="entry name" value="UDP-Glycosyltransferase/glycogen phosphorylase"/>
    <property type="match status" value="1"/>
</dbReference>
<dbReference type="PANTHER" id="PTHR30160:SF7">
    <property type="entry name" value="ADP-HEPTOSE--LPS HEPTOSYLTRANSFERASE 2"/>
    <property type="match status" value="1"/>
</dbReference>
<dbReference type="EMBL" id="QLNI01000037">
    <property type="protein sequence ID" value="RAM00821.1"/>
    <property type="molecule type" value="Genomic_DNA"/>
</dbReference>
<keyword evidence="1" id="KW-0328">Glycosyltransferase</keyword>
<dbReference type="Gene3D" id="3.40.50.2000">
    <property type="entry name" value="Glycogen Phosphorylase B"/>
    <property type="match status" value="2"/>
</dbReference>
<sequence length="353" mass="38936">MTKFKLRQSDPARILIRGANWVGDAIMTTPVIRAVRKNFPEAEIFILVKPWVAPVFHNNPFVDSVLIYDDSGRHKKGWGTIRLAKDLRQYNFDLTVLMQNAFEAALITFLAGIPERLGYNTDGRALLLNRCIKLDPKLKRVHLIDYYRGILKGGGLYDDGGTLDLFISDHEKQKAEKTLQDNGIDILKPVIAINPGATGGTAKRWFPNRFAKLSAKLAEHFGVKVLIFGGPGDNTLGEQISGLSGDVCVNLAGKTNLAQAFALIERCSLFITNDSGLMHAAAALGINQVAIIGSTNHITTPPANTNSRIVRVPVHCSPCMKPECRYEHHQCMDKISVDMVFKEAVAMMENSNP</sequence>
<dbReference type="EC" id="2.4.99.24" evidence="4"/>
<gene>
    <name evidence="7" type="primary">waaF</name>
    <name evidence="7" type="ORF">DO021_16815</name>
    <name evidence="6" type="ORF">EYB58_13265</name>
</gene>
<comment type="similarity">
    <text evidence="3">Belongs to the glycosyltransferase 9 family.</text>
</comment>
<dbReference type="InterPro" id="IPR011910">
    <property type="entry name" value="RfaF"/>
</dbReference>
<evidence type="ECO:0000256" key="1">
    <source>
        <dbReference type="ARBA" id="ARBA00022676"/>
    </source>
</evidence>
<dbReference type="GO" id="GO:0008713">
    <property type="term" value="F:ADP-heptose-lipopolysaccharide heptosyltransferase activity"/>
    <property type="evidence" value="ECO:0007669"/>
    <property type="project" value="UniProtKB-EC"/>
</dbReference>
<evidence type="ECO:0000313" key="9">
    <source>
        <dbReference type="Proteomes" id="UP000293902"/>
    </source>
</evidence>
<dbReference type="PANTHER" id="PTHR30160">
    <property type="entry name" value="TETRAACYLDISACCHARIDE 4'-KINASE-RELATED"/>
    <property type="match status" value="1"/>
</dbReference>
<evidence type="ECO:0000256" key="4">
    <source>
        <dbReference type="ARBA" id="ARBA00044042"/>
    </source>
</evidence>
<evidence type="ECO:0000313" key="7">
    <source>
        <dbReference type="EMBL" id="RAM00821.1"/>
    </source>
</evidence>
<evidence type="ECO:0000256" key="3">
    <source>
        <dbReference type="ARBA" id="ARBA00043995"/>
    </source>
</evidence>
<dbReference type="RefSeq" id="WP_111958783.1">
    <property type="nucleotide sequence ID" value="NZ_CP036313.1"/>
</dbReference>
<dbReference type="CDD" id="cd03789">
    <property type="entry name" value="GT9_LPS_heptosyltransferase"/>
    <property type="match status" value="1"/>
</dbReference>
<dbReference type="AlphaFoldDB" id="A0A328F862"/>
<keyword evidence="2 7" id="KW-0808">Transferase</keyword>
<dbReference type="OrthoDB" id="9797795at2"/>
<name>A0A328F862_9BACT</name>
<reference evidence="6 9" key="2">
    <citation type="submission" date="2019-02" db="EMBL/GenBank/DDBJ databases">
        <title>Complete genome sequence of Desulfobacter hydrogenophilus AcRS1.</title>
        <authorList>
            <person name="Marietou A."/>
            <person name="Lund M.B."/>
            <person name="Marshall I.P.G."/>
            <person name="Schreiber L."/>
            <person name="Jorgensen B."/>
        </authorList>
    </citation>
    <scope>NUCLEOTIDE SEQUENCE [LARGE SCALE GENOMIC DNA]</scope>
    <source>
        <strain evidence="6 9">AcRS1</strain>
    </source>
</reference>
<reference evidence="7 8" key="1">
    <citation type="submission" date="2018-06" db="EMBL/GenBank/DDBJ databases">
        <title>Complete Genome Sequence of Desulfobacter hydrogenophilus (DSM3380).</title>
        <authorList>
            <person name="Marietou A."/>
            <person name="Schreiber L."/>
            <person name="Marshall I."/>
            <person name="Jorgensen B."/>
        </authorList>
    </citation>
    <scope>NUCLEOTIDE SEQUENCE [LARGE SCALE GENOMIC DNA]</scope>
    <source>
        <strain evidence="7 8">DSM 3380</strain>
    </source>
</reference>
<evidence type="ECO:0000313" key="6">
    <source>
        <dbReference type="EMBL" id="QBH13807.1"/>
    </source>
</evidence>
<comment type="catalytic activity">
    <reaction evidence="5">
        <text>an L-alpha-D-Hep-(1-&gt;5)-[alpha-Kdo-(2-&gt;4)]-alpha-Kdo-(2-&gt;6)-lipid A + ADP-L-glycero-beta-D-manno-heptose = an L-alpha-D-Hep-(1-&gt;3)-L-alpha-D-Hep-(1-&gt;5)-[alpha-Kdo-(2-&gt;4)]-alpha-Kdo-(2-&gt;6)-lipid A + ADP + H(+)</text>
        <dbReference type="Rhea" id="RHEA:74071"/>
        <dbReference type="ChEBI" id="CHEBI:15378"/>
        <dbReference type="ChEBI" id="CHEBI:61506"/>
        <dbReference type="ChEBI" id="CHEBI:193068"/>
        <dbReference type="ChEBI" id="CHEBI:193069"/>
        <dbReference type="ChEBI" id="CHEBI:456216"/>
        <dbReference type="EC" id="2.4.99.24"/>
    </reaction>
</comment>
<dbReference type="Pfam" id="PF01075">
    <property type="entry name" value="Glyco_transf_9"/>
    <property type="match status" value="1"/>
</dbReference>
<dbReference type="GO" id="GO:0009244">
    <property type="term" value="P:lipopolysaccharide core region biosynthetic process"/>
    <property type="evidence" value="ECO:0007669"/>
    <property type="project" value="TreeGrafter"/>
</dbReference>
<dbReference type="NCBIfam" id="TIGR02195">
    <property type="entry name" value="heptsyl_trn_II"/>
    <property type="match status" value="1"/>
</dbReference>
<dbReference type="InterPro" id="IPR002201">
    <property type="entry name" value="Glyco_trans_9"/>
</dbReference>
<keyword evidence="9" id="KW-1185">Reference proteome</keyword>
<dbReference type="FunFam" id="3.40.50.2000:FF:000023">
    <property type="entry name" value="ADP-heptose--LPS heptosyltransferase II"/>
    <property type="match status" value="1"/>
</dbReference>